<sequence length="57" mass="6417">MLRKKIYQNEYGQCPVNPLKILAGVAGGRLQVILEMVEVRYLLINIKSLDGIALGFR</sequence>
<evidence type="ECO:0000313" key="2">
    <source>
        <dbReference type="Proteomes" id="UP000292927"/>
    </source>
</evidence>
<organism evidence="1 2">
    <name type="scientific">Cuneatibacter caecimuris</name>
    <dbReference type="NCBI Taxonomy" id="1796618"/>
    <lineage>
        <taxon>Bacteria</taxon>
        <taxon>Bacillati</taxon>
        <taxon>Bacillota</taxon>
        <taxon>Clostridia</taxon>
        <taxon>Lachnospirales</taxon>
        <taxon>Lachnospiraceae</taxon>
        <taxon>Cuneatibacter</taxon>
    </lineage>
</organism>
<evidence type="ECO:0000313" key="1">
    <source>
        <dbReference type="EMBL" id="RZT03022.1"/>
    </source>
</evidence>
<dbReference type="AlphaFoldDB" id="A0A4Q7PPZ3"/>
<gene>
    <name evidence="1" type="ORF">EV209_1155</name>
</gene>
<protein>
    <submittedName>
        <fullName evidence="1">Uncharacterized protein</fullName>
    </submittedName>
</protein>
<accession>A0A4Q7PPZ3</accession>
<dbReference type="EMBL" id="SGXF01000001">
    <property type="protein sequence ID" value="RZT03022.1"/>
    <property type="molecule type" value="Genomic_DNA"/>
</dbReference>
<dbReference type="Proteomes" id="UP000292927">
    <property type="component" value="Unassembled WGS sequence"/>
</dbReference>
<proteinExistence type="predicted"/>
<comment type="caution">
    <text evidence="1">The sequence shown here is derived from an EMBL/GenBank/DDBJ whole genome shotgun (WGS) entry which is preliminary data.</text>
</comment>
<name>A0A4Q7PPZ3_9FIRM</name>
<keyword evidence="2" id="KW-1185">Reference proteome</keyword>
<reference evidence="1 2" key="1">
    <citation type="submission" date="2019-02" db="EMBL/GenBank/DDBJ databases">
        <title>Genomic Encyclopedia of Type Strains, Phase IV (KMG-IV): sequencing the most valuable type-strain genomes for metagenomic binning, comparative biology and taxonomic classification.</title>
        <authorList>
            <person name="Goeker M."/>
        </authorList>
    </citation>
    <scope>NUCLEOTIDE SEQUENCE [LARGE SCALE GENOMIC DNA]</scope>
    <source>
        <strain evidence="1 2">DSM 29486</strain>
    </source>
</reference>